<keyword evidence="12 18" id="KW-0548">Nucleotidyltransferase</keyword>
<dbReference type="EC" id="2.7.7.41" evidence="6 18"/>
<keyword evidence="21" id="KW-1185">Reference proteome</keyword>
<dbReference type="PANTHER" id="PTHR46382">
    <property type="entry name" value="PHOSPHATIDATE CYTIDYLYLTRANSFERASE"/>
    <property type="match status" value="1"/>
</dbReference>
<dbReference type="GO" id="GO:0016779">
    <property type="term" value="F:nucleotidyltransferase activity"/>
    <property type="evidence" value="ECO:0007669"/>
    <property type="project" value="UniProtKB-KW"/>
</dbReference>
<evidence type="ECO:0000256" key="5">
    <source>
        <dbReference type="ARBA" id="ARBA00010185"/>
    </source>
</evidence>
<evidence type="ECO:0000256" key="4">
    <source>
        <dbReference type="ARBA" id="ARBA00005189"/>
    </source>
</evidence>
<keyword evidence="16" id="KW-0594">Phospholipid biosynthesis</keyword>
<dbReference type="Pfam" id="PF01148">
    <property type="entry name" value="CTP_transf_1"/>
    <property type="match status" value="1"/>
</dbReference>
<evidence type="ECO:0000256" key="12">
    <source>
        <dbReference type="ARBA" id="ARBA00022695"/>
    </source>
</evidence>
<dbReference type="InterPro" id="IPR000374">
    <property type="entry name" value="PC_trans"/>
</dbReference>
<evidence type="ECO:0000313" key="20">
    <source>
        <dbReference type="EMBL" id="GAA4851595.1"/>
    </source>
</evidence>
<reference evidence="21" key="1">
    <citation type="journal article" date="2019" name="Int. J. Syst. Evol. Microbiol.">
        <title>The Global Catalogue of Microorganisms (GCM) 10K type strain sequencing project: providing services to taxonomists for standard genome sequencing and annotation.</title>
        <authorList>
            <consortium name="The Broad Institute Genomics Platform"/>
            <consortium name="The Broad Institute Genome Sequencing Center for Infectious Disease"/>
            <person name="Wu L."/>
            <person name="Ma J."/>
        </authorList>
    </citation>
    <scope>NUCLEOTIDE SEQUENCE [LARGE SCALE GENOMIC DNA]</scope>
    <source>
        <strain evidence="21">JCM 18326</strain>
    </source>
</reference>
<comment type="caution">
    <text evidence="20">The sequence shown here is derived from an EMBL/GenBank/DDBJ whole genome shotgun (WGS) entry which is preliminary data.</text>
</comment>
<feature type="transmembrane region" description="Helical" evidence="19">
    <location>
        <begin position="89"/>
        <end position="111"/>
    </location>
</feature>
<comment type="subcellular location">
    <subcellularLocation>
        <location evidence="2">Cell membrane</location>
        <topology evidence="2">Multi-pass membrane protein</topology>
    </subcellularLocation>
</comment>
<dbReference type="Proteomes" id="UP001500298">
    <property type="component" value="Unassembled WGS sequence"/>
</dbReference>
<comment type="pathway">
    <text evidence="4">Lipid metabolism.</text>
</comment>
<name>A0ABP9DLK9_9BACT</name>
<keyword evidence="10 18" id="KW-0808">Transferase</keyword>
<dbReference type="PROSITE" id="PS01315">
    <property type="entry name" value="CDS"/>
    <property type="match status" value="1"/>
</dbReference>
<dbReference type="PANTHER" id="PTHR46382:SF1">
    <property type="entry name" value="PHOSPHATIDATE CYTIDYLYLTRANSFERASE"/>
    <property type="match status" value="1"/>
</dbReference>
<evidence type="ECO:0000256" key="10">
    <source>
        <dbReference type="ARBA" id="ARBA00022679"/>
    </source>
</evidence>
<feature type="transmembrane region" description="Helical" evidence="19">
    <location>
        <begin position="187"/>
        <end position="206"/>
    </location>
</feature>
<evidence type="ECO:0000256" key="16">
    <source>
        <dbReference type="ARBA" id="ARBA00023209"/>
    </source>
</evidence>
<dbReference type="EMBL" id="BAABJX010000068">
    <property type="protein sequence ID" value="GAA4851595.1"/>
    <property type="molecule type" value="Genomic_DNA"/>
</dbReference>
<keyword evidence="13 19" id="KW-1133">Transmembrane helix</keyword>
<proteinExistence type="inferred from homology"/>
<comment type="catalytic activity">
    <reaction evidence="1 18">
        <text>a 1,2-diacyl-sn-glycero-3-phosphate + CTP + H(+) = a CDP-1,2-diacyl-sn-glycerol + diphosphate</text>
        <dbReference type="Rhea" id="RHEA:16229"/>
        <dbReference type="ChEBI" id="CHEBI:15378"/>
        <dbReference type="ChEBI" id="CHEBI:33019"/>
        <dbReference type="ChEBI" id="CHEBI:37563"/>
        <dbReference type="ChEBI" id="CHEBI:58332"/>
        <dbReference type="ChEBI" id="CHEBI:58608"/>
        <dbReference type="EC" id="2.7.7.41"/>
    </reaction>
</comment>
<evidence type="ECO:0000256" key="8">
    <source>
        <dbReference type="ARBA" id="ARBA00022475"/>
    </source>
</evidence>
<protein>
    <recommendedName>
        <fullName evidence="7 18">Phosphatidate cytidylyltransferase</fullName>
        <ecNumber evidence="6 18">2.7.7.41</ecNumber>
    </recommendedName>
</protein>
<keyword evidence="17" id="KW-1208">Phospholipid metabolism</keyword>
<feature type="transmembrane region" description="Helical" evidence="19">
    <location>
        <begin position="64"/>
        <end position="82"/>
    </location>
</feature>
<evidence type="ECO:0000256" key="15">
    <source>
        <dbReference type="ARBA" id="ARBA00023136"/>
    </source>
</evidence>
<evidence type="ECO:0000256" key="7">
    <source>
        <dbReference type="ARBA" id="ARBA00019373"/>
    </source>
</evidence>
<evidence type="ECO:0000256" key="11">
    <source>
        <dbReference type="ARBA" id="ARBA00022692"/>
    </source>
</evidence>
<accession>A0ABP9DLK9</accession>
<evidence type="ECO:0000313" key="21">
    <source>
        <dbReference type="Proteomes" id="UP001500298"/>
    </source>
</evidence>
<evidence type="ECO:0000256" key="1">
    <source>
        <dbReference type="ARBA" id="ARBA00001698"/>
    </source>
</evidence>
<evidence type="ECO:0000256" key="19">
    <source>
        <dbReference type="SAM" id="Phobius"/>
    </source>
</evidence>
<gene>
    <name evidence="20" type="ORF">GCM10023331_40220</name>
</gene>
<keyword evidence="8" id="KW-1003">Cell membrane</keyword>
<feature type="transmembrane region" description="Helical" evidence="19">
    <location>
        <begin position="235"/>
        <end position="253"/>
    </location>
</feature>
<evidence type="ECO:0000256" key="6">
    <source>
        <dbReference type="ARBA" id="ARBA00012487"/>
    </source>
</evidence>
<evidence type="ECO:0000256" key="3">
    <source>
        <dbReference type="ARBA" id="ARBA00005119"/>
    </source>
</evidence>
<evidence type="ECO:0000256" key="13">
    <source>
        <dbReference type="ARBA" id="ARBA00022989"/>
    </source>
</evidence>
<feature type="transmembrane region" description="Helical" evidence="19">
    <location>
        <begin position="41"/>
        <end position="58"/>
    </location>
</feature>
<evidence type="ECO:0000256" key="14">
    <source>
        <dbReference type="ARBA" id="ARBA00023098"/>
    </source>
</evidence>
<evidence type="ECO:0000256" key="9">
    <source>
        <dbReference type="ARBA" id="ARBA00022516"/>
    </source>
</evidence>
<sequence length="255" mass="28786">MGIQYSEWTYFLVFLLILIFSIQEFYRLLGLGGNLPLKTYGTFLGAMMFIGSFFIQKGQLSNRYMYLLFVGIALVYLVKLYNKEDKKPFVNIALTFMGIMYVALPFSLLNVASFPHETYQFEVPLGLFCILWASDTGAYFSGKTLGKHKLFERVSPKKTWEGSIGGTLLAILVGLGLSYYFDVLPVWVWIVFALIIVISGTYGDLVESLFKRSIAIKDSGRSIPGHGGFLDRFDGLLLAVPFITAFLEFYHLLGK</sequence>
<keyword evidence="9" id="KW-0444">Lipid biosynthesis</keyword>
<evidence type="ECO:0000256" key="17">
    <source>
        <dbReference type="ARBA" id="ARBA00023264"/>
    </source>
</evidence>
<comment type="similarity">
    <text evidence="5 18">Belongs to the CDS family.</text>
</comment>
<comment type="pathway">
    <text evidence="3 18">Phospholipid metabolism; CDP-diacylglycerol biosynthesis; CDP-diacylglycerol from sn-glycerol 3-phosphate: step 3/3.</text>
</comment>
<evidence type="ECO:0000256" key="2">
    <source>
        <dbReference type="ARBA" id="ARBA00004651"/>
    </source>
</evidence>
<evidence type="ECO:0000256" key="18">
    <source>
        <dbReference type="RuleBase" id="RU003938"/>
    </source>
</evidence>
<feature type="transmembrane region" description="Helical" evidence="19">
    <location>
        <begin position="12"/>
        <end position="29"/>
    </location>
</feature>
<keyword evidence="15 19" id="KW-0472">Membrane</keyword>
<keyword evidence="14" id="KW-0443">Lipid metabolism</keyword>
<organism evidence="20 21">
    <name type="scientific">Algivirga pacifica</name>
    <dbReference type="NCBI Taxonomy" id="1162670"/>
    <lineage>
        <taxon>Bacteria</taxon>
        <taxon>Pseudomonadati</taxon>
        <taxon>Bacteroidota</taxon>
        <taxon>Cytophagia</taxon>
        <taxon>Cytophagales</taxon>
        <taxon>Flammeovirgaceae</taxon>
        <taxon>Algivirga</taxon>
    </lineage>
</organism>
<keyword evidence="11 18" id="KW-0812">Transmembrane</keyword>
<feature type="transmembrane region" description="Helical" evidence="19">
    <location>
        <begin position="162"/>
        <end position="181"/>
    </location>
</feature>